<dbReference type="PROSITE" id="PS00061">
    <property type="entry name" value="ADH_SHORT"/>
    <property type="match status" value="1"/>
</dbReference>
<dbReference type="PANTHER" id="PTHR45458">
    <property type="entry name" value="SHORT-CHAIN DEHYDROGENASE/REDUCTASE SDR"/>
    <property type="match status" value="1"/>
</dbReference>
<dbReference type="Pfam" id="PF00106">
    <property type="entry name" value="adh_short"/>
    <property type="match status" value="1"/>
</dbReference>
<sequence length="251" mass="27121">MGRVFITGVSDGIGLALAALYLEKGWDVFGTARSVPHRLLGHENFHFKSCDLGNPLEIANLLSDEFAVVARDGVNLVYLNAGISGGAPRHGIDVKLADLSHTLMVNALANKLLVDMFLSLPVRPDAFIASASIAGQRFRAGMLPYSMSKAALLALLGTYAQEYPDIFFLPLGLCNVDTNLAHSIVFSDRADAFPAHVALQQRFSVPGYVVKPDDRARDIFSVVHSDLSARLTSGEFVEIRHLLASTEAKEA</sequence>
<dbReference type="GO" id="GO:0016491">
    <property type="term" value="F:oxidoreductase activity"/>
    <property type="evidence" value="ECO:0007669"/>
    <property type="project" value="UniProtKB-KW"/>
</dbReference>
<evidence type="ECO:0000313" key="1">
    <source>
        <dbReference type="EMBL" id="MFC3969492.1"/>
    </source>
</evidence>
<dbReference type="InterPro" id="IPR036291">
    <property type="entry name" value="NAD(P)-bd_dom_sf"/>
</dbReference>
<dbReference type="RefSeq" id="WP_247259806.1">
    <property type="nucleotide sequence ID" value="NZ_JALJQZ010000004.1"/>
</dbReference>
<organism evidence="1 2">
    <name type="scientific">Rhizobium lemnae</name>
    <dbReference type="NCBI Taxonomy" id="1214924"/>
    <lineage>
        <taxon>Bacteria</taxon>
        <taxon>Pseudomonadati</taxon>
        <taxon>Pseudomonadota</taxon>
        <taxon>Alphaproteobacteria</taxon>
        <taxon>Hyphomicrobiales</taxon>
        <taxon>Rhizobiaceae</taxon>
        <taxon>Rhizobium/Agrobacterium group</taxon>
        <taxon>Rhizobium</taxon>
    </lineage>
</organism>
<gene>
    <name evidence="1" type="ORF">ACFOVS_15365</name>
</gene>
<dbReference type="PRINTS" id="PR00081">
    <property type="entry name" value="GDHRDH"/>
</dbReference>
<dbReference type="Proteomes" id="UP001595697">
    <property type="component" value="Unassembled WGS sequence"/>
</dbReference>
<protein>
    <submittedName>
        <fullName evidence="1">SDR family NAD(P)-dependent oxidoreductase</fullName>
        <ecNumber evidence="1">1.-.-.-</ecNumber>
    </submittedName>
</protein>
<dbReference type="EMBL" id="JBHSBD010000065">
    <property type="protein sequence ID" value="MFC3969492.1"/>
    <property type="molecule type" value="Genomic_DNA"/>
</dbReference>
<dbReference type="InterPro" id="IPR002347">
    <property type="entry name" value="SDR_fam"/>
</dbReference>
<dbReference type="CDD" id="cd05233">
    <property type="entry name" value="SDR_c"/>
    <property type="match status" value="1"/>
</dbReference>
<keyword evidence="2" id="KW-1185">Reference proteome</keyword>
<keyword evidence="1" id="KW-0560">Oxidoreductase</keyword>
<proteinExistence type="predicted"/>
<comment type="caution">
    <text evidence="1">The sequence shown here is derived from an EMBL/GenBank/DDBJ whole genome shotgun (WGS) entry which is preliminary data.</text>
</comment>
<dbReference type="InterPro" id="IPR052184">
    <property type="entry name" value="SDR_enzymes"/>
</dbReference>
<dbReference type="Gene3D" id="3.40.50.720">
    <property type="entry name" value="NAD(P)-binding Rossmann-like Domain"/>
    <property type="match status" value="1"/>
</dbReference>
<dbReference type="PANTHER" id="PTHR45458:SF1">
    <property type="entry name" value="SHORT CHAIN DEHYDROGENASE"/>
    <property type="match status" value="1"/>
</dbReference>
<name>A0ABV8EAD4_9HYPH</name>
<dbReference type="InterPro" id="IPR020904">
    <property type="entry name" value="Sc_DH/Rdtase_CS"/>
</dbReference>
<accession>A0ABV8EAD4</accession>
<reference evidence="2" key="1">
    <citation type="journal article" date="2019" name="Int. J. Syst. Evol. Microbiol.">
        <title>The Global Catalogue of Microorganisms (GCM) 10K type strain sequencing project: providing services to taxonomists for standard genome sequencing and annotation.</title>
        <authorList>
            <consortium name="The Broad Institute Genomics Platform"/>
            <consortium name="The Broad Institute Genome Sequencing Center for Infectious Disease"/>
            <person name="Wu L."/>
            <person name="Ma J."/>
        </authorList>
    </citation>
    <scope>NUCLEOTIDE SEQUENCE [LARGE SCALE GENOMIC DNA]</scope>
    <source>
        <strain evidence="2">TBRC 5781</strain>
    </source>
</reference>
<dbReference type="SUPFAM" id="SSF51735">
    <property type="entry name" value="NAD(P)-binding Rossmann-fold domains"/>
    <property type="match status" value="1"/>
</dbReference>
<evidence type="ECO:0000313" key="2">
    <source>
        <dbReference type="Proteomes" id="UP001595697"/>
    </source>
</evidence>
<dbReference type="EC" id="1.-.-.-" evidence="1"/>